<dbReference type="PANTHER" id="PTHR13874">
    <property type="entry name" value="ENDOTHELIN"/>
    <property type="match status" value="1"/>
</dbReference>
<dbReference type="GO" id="GO:0043179">
    <property type="term" value="P:rhythmic excitation"/>
    <property type="evidence" value="ECO:0007669"/>
    <property type="project" value="Ensembl"/>
</dbReference>
<reference evidence="11 12" key="1">
    <citation type="journal article" date="2010" name="Nature">
        <title>The sequence and de novo assembly of the giant panda genome.</title>
        <authorList>
            <person name="Li R."/>
            <person name="Fan W."/>
            <person name="Tian G."/>
            <person name="Zhu H."/>
            <person name="He L."/>
            <person name="Cai J."/>
            <person name="Huang Q."/>
            <person name="Cai Q."/>
            <person name="Li B."/>
            <person name="Bai Y."/>
            <person name="Zhang Z."/>
            <person name="Zhang Y."/>
            <person name="Wang W."/>
            <person name="Li J."/>
            <person name="Wei F."/>
            <person name="Li H."/>
            <person name="Jian M."/>
            <person name="Li J."/>
            <person name="Zhang Z."/>
            <person name="Nielsen R."/>
            <person name="Li D."/>
            <person name="Gu W."/>
            <person name="Yang Z."/>
            <person name="Xuan Z."/>
            <person name="Ryder O.A."/>
            <person name="Leung F.C."/>
            <person name="Zhou Y."/>
            <person name="Cao J."/>
            <person name="Sun X."/>
            <person name="Fu Y."/>
            <person name="Fang X."/>
            <person name="Guo X."/>
            <person name="Wang B."/>
            <person name="Hou R."/>
            <person name="Shen F."/>
            <person name="Mu B."/>
            <person name="Ni P."/>
            <person name="Lin R."/>
            <person name="Qian W."/>
            <person name="Wang G."/>
            <person name="Yu C."/>
            <person name="Nie W."/>
            <person name="Wang J."/>
            <person name="Wu Z."/>
            <person name="Liang H."/>
            <person name="Min J."/>
            <person name="Wu Q."/>
            <person name="Cheng S."/>
            <person name="Ruan J."/>
            <person name="Wang M."/>
            <person name="Shi Z."/>
            <person name="Wen M."/>
            <person name="Liu B."/>
            <person name="Ren X."/>
            <person name="Zheng H."/>
            <person name="Dong D."/>
            <person name="Cook K."/>
            <person name="Shan G."/>
            <person name="Zhang H."/>
            <person name="Kosiol C."/>
            <person name="Xie X."/>
            <person name="Lu Z."/>
            <person name="Zheng H."/>
            <person name="Li Y."/>
            <person name="Steiner C.C."/>
            <person name="Lam T.T."/>
            <person name="Lin S."/>
            <person name="Zhang Q."/>
            <person name="Li G."/>
            <person name="Tian J."/>
            <person name="Gong T."/>
            <person name="Liu H."/>
            <person name="Zhang D."/>
            <person name="Fang L."/>
            <person name="Ye C."/>
            <person name="Zhang J."/>
            <person name="Hu W."/>
            <person name="Xu A."/>
            <person name="Ren Y."/>
            <person name="Zhang G."/>
            <person name="Bruford M.W."/>
            <person name="Li Q."/>
            <person name="Ma L."/>
            <person name="Guo Y."/>
            <person name="An N."/>
            <person name="Hu Y."/>
            <person name="Zheng Y."/>
            <person name="Shi Y."/>
            <person name="Li Z."/>
            <person name="Liu Q."/>
            <person name="Chen Y."/>
            <person name="Zhao J."/>
            <person name="Qu N."/>
            <person name="Zhao S."/>
            <person name="Tian F."/>
            <person name="Wang X."/>
            <person name="Wang H."/>
            <person name="Xu L."/>
            <person name="Liu X."/>
            <person name="Vinar T."/>
            <person name="Wang Y."/>
            <person name="Lam T.W."/>
            <person name="Yiu S.M."/>
            <person name="Liu S."/>
            <person name="Zhang H."/>
            <person name="Li D."/>
            <person name="Huang Y."/>
            <person name="Wang X."/>
            <person name="Yang G."/>
            <person name="Jiang Z."/>
            <person name="Wang J."/>
            <person name="Qin N."/>
            <person name="Li L."/>
            <person name="Li J."/>
            <person name="Bolund L."/>
            <person name="Kristiansen K."/>
            <person name="Wong G.K."/>
            <person name="Olson M."/>
            <person name="Zhang X."/>
            <person name="Li S."/>
            <person name="Yang H."/>
            <person name="Wang J."/>
            <person name="Wang J."/>
        </authorList>
    </citation>
    <scope>NUCLEOTIDE SEQUENCE [LARGE SCALE GENOMIC DNA]</scope>
</reference>
<dbReference type="GO" id="GO:0046887">
    <property type="term" value="P:positive regulation of hormone secretion"/>
    <property type="evidence" value="ECO:0007669"/>
    <property type="project" value="Ensembl"/>
</dbReference>
<dbReference type="GO" id="GO:0048661">
    <property type="term" value="P:positive regulation of smooth muscle cell proliferation"/>
    <property type="evidence" value="ECO:0007669"/>
    <property type="project" value="Ensembl"/>
</dbReference>
<dbReference type="GO" id="GO:0001666">
    <property type="term" value="P:response to hypoxia"/>
    <property type="evidence" value="ECO:0007669"/>
    <property type="project" value="Ensembl"/>
</dbReference>
<feature type="domain" description="Endothelin-like toxin" evidence="10">
    <location>
        <begin position="134"/>
        <end position="155"/>
    </location>
</feature>
<comment type="similarity">
    <text evidence="2">Belongs to the endothelin/sarafotoxin family.</text>
</comment>
<dbReference type="GO" id="GO:0061028">
    <property type="term" value="P:establishment of endothelial barrier"/>
    <property type="evidence" value="ECO:0007669"/>
    <property type="project" value="Ensembl"/>
</dbReference>
<dbReference type="GO" id="GO:1902287">
    <property type="term" value="P:semaphorin-plexin signaling pathway involved in axon guidance"/>
    <property type="evidence" value="ECO:0007669"/>
    <property type="project" value="Ensembl"/>
</dbReference>
<dbReference type="GO" id="GO:0086101">
    <property type="term" value="P:endothelin receptor signaling pathway involved in heart process"/>
    <property type="evidence" value="ECO:0007669"/>
    <property type="project" value="Ensembl"/>
</dbReference>
<keyword evidence="5" id="KW-0838">Vasoactive</keyword>
<dbReference type="GO" id="GO:0001975">
    <property type="term" value="P:response to amphetamine"/>
    <property type="evidence" value="ECO:0007669"/>
    <property type="project" value="Ensembl"/>
</dbReference>
<dbReference type="GO" id="GO:0097492">
    <property type="term" value="P:sympathetic neuron axon guidance"/>
    <property type="evidence" value="ECO:0007669"/>
    <property type="project" value="Ensembl"/>
</dbReference>
<dbReference type="GO" id="GO:0007589">
    <property type="term" value="P:body fluid secretion"/>
    <property type="evidence" value="ECO:0007669"/>
    <property type="project" value="Ensembl"/>
</dbReference>
<dbReference type="GO" id="GO:0003100">
    <property type="term" value="P:regulation of systemic arterial blood pressure by endothelin"/>
    <property type="evidence" value="ECO:0007669"/>
    <property type="project" value="Ensembl"/>
</dbReference>
<dbReference type="GO" id="GO:0071372">
    <property type="term" value="P:cellular response to follicle-stimulating hormone stimulus"/>
    <property type="evidence" value="ECO:0007669"/>
    <property type="project" value="Ensembl"/>
</dbReference>
<dbReference type="SMART" id="SM00272">
    <property type="entry name" value="END"/>
    <property type="match status" value="2"/>
</dbReference>
<dbReference type="GO" id="GO:0019722">
    <property type="term" value="P:calcium-mediated signaling"/>
    <property type="evidence" value="ECO:0007669"/>
    <property type="project" value="Ensembl"/>
</dbReference>
<dbReference type="GO" id="GO:0005737">
    <property type="term" value="C:cytoplasm"/>
    <property type="evidence" value="ECO:0007669"/>
    <property type="project" value="Ensembl"/>
</dbReference>
<evidence type="ECO:0000313" key="11">
    <source>
        <dbReference type="Ensembl" id="ENSAMEP00000032179.1"/>
    </source>
</evidence>
<evidence type="ECO:0000256" key="9">
    <source>
        <dbReference type="ARBA" id="ARBA00046081"/>
    </source>
</evidence>
<dbReference type="GO" id="GO:0042474">
    <property type="term" value="P:middle ear morphogenesis"/>
    <property type="evidence" value="ECO:0007669"/>
    <property type="project" value="Ensembl"/>
</dbReference>
<dbReference type="GO" id="GO:0019229">
    <property type="term" value="P:regulation of vasoconstriction"/>
    <property type="evidence" value="ECO:0007669"/>
    <property type="project" value="InterPro"/>
</dbReference>
<dbReference type="GO" id="GO:0050850">
    <property type="term" value="P:positive regulation of calcium-mediated signaling"/>
    <property type="evidence" value="ECO:0007669"/>
    <property type="project" value="Ensembl"/>
</dbReference>
<dbReference type="GO" id="GO:0031394">
    <property type="term" value="P:positive regulation of prostaglandin biosynthetic process"/>
    <property type="evidence" value="ECO:0007669"/>
    <property type="project" value="Ensembl"/>
</dbReference>
<dbReference type="GO" id="GO:0072011">
    <property type="term" value="P:glomerular endothelium development"/>
    <property type="evidence" value="ECO:0007669"/>
    <property type="project" value="Ensembl"/>
</dbReference>
<dbReference type="GO" id="GO:0097018">
    <property type="term" value="P:renal albumin absorption"/>
    <property type="evidence" value="ECO:0007669"/>
    <property type="project" value="Ensembl"/>
</dbReference>
<keyword evidence="3" id="KW-0964">Secreted</keyword>
<dbReference type="GO" id="GO:0070371">
    <property type="term" value="P:ERK1 and ERK2 cascade"/>
    <property type="evidence" value="ECO:0007669"/>
    <property type="project" value="Ensembl"/>
</dbReference>
<dbReference type="GO" id="GO:0045840">
    <property type="term" value="P:positive regulation of mitotic nuclear division"/>
    <property type="evidence" value="ECO:0007669"/>
    <property type="project" value="Ensembl"/>
</dbReference>
<dbReference type="GO" id="GO:1905653">
    <property type="term" value="P:positive regulation of artery morphogenesis"/>
    <property type="evidence" value="ECO:0007669"/>
    <property type="project" value="Ensembl"/>
</dbReference>
<dbReference type="Ensembl" id="ENSAMET00000026771.1">
    <property type="protein sequence ID" value="ENSAMEP00000032179.1"/>
    <property type="gene ID" value="ENSAMEG00000002730.2"/>
</dbReference>
<dbReference type="GO" id="GO:0061626">
    <property type="term" value="P:pharyngeal arch artery morphogenesis"/>
    <property type="evidence" value="ECO:0007669"/>
    <property type="project" value="Ensembl"/>
</dbReference>
<dbReference type="GO" id="GO:0031708">
    <property type="term" value="F:endothelin B receptor binding"/>
    <property type="evidence" value="ECO:0007669"/>
    <property type="project" value="Ensembl"/>
</dbReference>
<dbReference type="GO" id="GO:0014034">
    <property type="term" value="P:neural crest cell fate commitment"/>
    <property type="evidence" value="ECO:0007669"/>
    <property type="project" value="Ensembl"/>
</dbReference>
<dbReference type="InterPro" id="IPR001928">
    <property type="entry name" value="Endothln-like_toxin"/>
</dbReference>
<dbReference type="GO" id="GO:0007193">
    <property type="term" value="P:adenylate cyclase-inhibiting G protein-coupled receptor signaling pathway"/>
    <property type="evidence" value="ECO:0007669"/>
    <property type="project" value="Ensembl"/>
</dbReference>
<dbReference type="GO" id="GO:0006885">
    <property type="term" value="P:regulation of pH"/>
    <property type="evidence" value="ECO:0007669"/>
    <property type="project" value="Ensembl"/>
</dbReference>
<dbReference type="GO" id="GO:0048675">
    <property type="term" value="P:axon extension"/>
    <property type="evidence" value="ECO:0007669"/>
    <property type="project" value="Ensembl"/>
</dbReference>
<dbReference type="GO" id="GO:0043123">
    <property type="term" value="P:positive regulation of canonical NF-kappaB signal transduction"/>
    <property type="evidence" value="ECO:0007669"/>
    <property type="project" value="Ensembl"/>
</dbReference>
<dbReference type="InParanoid" id="A0A7N5JYJ6"/>
<keyword evidence="12" id="KW-1185">Reference proteome</keyword>
<dbReference type="GO" id="GO:1903537">
    <property type="term" value="P:meiotic cell cycle process involved in oocyte maturation"/>
    <property type="evidence" value="ECO:0007669"/>
    <property type="project" value="Ensembl"/>
</dbReference>
<dbReference type="GO" id="GO:0045987">
    <property type="term" value="P:positive regulation of smooth muscle contraction"/>
    <property type="evidence" value="ECO:0007669"/>
    <property type="project" value="Ensembl"/>
</dbReference>
<dbReference type="GO" id="GO:0030202">
    <property type="term" value="P:heparin proteoglycan metabolic process"/>
    <property type="evidence" value="ECO:0007669"/>
    <property type="project" value="Ensembl"/>
</dbReference>
<gene>
    <name evidence="11" type="primary">EDN1</name>
</gene>
<dbReference type="GO" id="GO:0072112">
    <property type="term" value="P:podocyte differentiation"/>
    <property type="evidence" value="ECO:0007669"/>
    <property type="project" value="Ensembl"/>
</dbReference>
<evidence type="ECO:0000256" key="4">
    <source>
        <dbReference type="ARBA" id="ARBA00022685"/>
    </source>
</evidence>
<dbReference type="GO" id="GO:0044751">
    <property type="term" value="P:cellular response to human chorionic gonadotropin stimulus"/>
    <property type="evidence" value="ECO:0007669"/>
    <property type="project" value="Ensembl"/>
</dbReference>
<dbReference type="GO" id="GO:0007005">
    <property type="term" value="P:mitochondrion organization"/>
    <property type="evidence" value="ECO:0007669"/>
    <property type="project" value="Ensembl"/>
</dbReference>
<dbReference type="GO" id="GO:0160195">
    <property type="term" value="P:negative regulation of phospholipase C/protein kinase C signal transduction"/>
    <property type="evidence" value="ECO:0007669"/>
    <property type="project" value="Ensembl"/>
</dbReference>
<feature type="domain" description="Endothelin-like toxin" evidence="10">
    <location>
        <begin position="77"/>
        <end position="98"/>
    </location>
</feature>
<dbReference type="GO" id="GO:0045793">
    <property type="term" value="P:positive regulation of cell size"/>
    <property type="evidence" value="ECO:0007669"/>
    <property type="project" value="Ensembl"/>
</dbReference>
<dbReference type="GO" id="GO:0005615">
    <property type="term" value="C:extracellular space"/>
    <property type="evidence" value="ECO:0007669"/>
    <property type="project" value="Ensembl"/>
</dbReference>
<dbReference type="GO" id="GO:0030072">
    <property type="term" value="P:peptide hormone secretion"/>
    <property type="evidence" value="ECO:0007669"/>
    <property type="project" value="Ensembl"/>
</dbReference>
<dbReference type="GO" id="GO:0070294">
    <property type="term" value="P:renal sodium ion absorption"/>
    <property type="evidence" value="ECO:0007669"/>
    <property type="project" value="Ensembl"/>
</dbReference>
<dbReference type="GO" id="GO:0010827">
    <property type="term" value="P:regulation of D-glucose transmembrane transport"/>
    <property type="evidence" value="ECO:0007669"/>
    <property type="project" value="Ensembl"/>
</dbReference>
<dbReference type="GO" id="GO:0061051">
    <property type="term" value="P:positive regulation of cell growth involved in cardiac muscle cell development"/>
    <property type="evidence" value="ECO:0007669"/>
    <property type="project" value="Ensembl"/>
</dbReference>
<dbReference type="GO" id="GO:0031583">
    <property type="term" value="P:phospholipase D-activating G protein-coupled receptor signaling pathway"/>
    <property type="evidence" value="ECO:0007669"/>
    <property type="project" value="Ensembl"/>
</dbReference>
<evidence type="ECO:0000256" key="6">
    <source>
        <dbReference type="ARBA" id="ARBA00023322"/>
    </source>
</evidence>
<dbReference type="GO" id="GO:0070588">
    <property type="term" value="P:calcium ion transmembrane transport"/>
    <property type="evidence" value="ECO:0007669"/>
    <property type="project" value="Ensembl"/>
</dbReference>
<dbReference type="GO" id="GO:0023019">
    <property type="term" value="P:signal transduction involved in regulation of gene expression"/>
    <property type="evidence" value="ECO:0007669"/>
    <property type="project" value="Ensembl"/>
</dbReference>
<keyword evidence="4" id="KW-0165">Cleavage on pair of basic residues</keyword>
<proteinExistence type="inferred from homology"/>
<dbReference type="FunCoup" id="A0A7N5JYJ6">
    <property type="interactions" value="13"/>
</dbReference>
<dbReference type="GO" id="GO:0046330">
    <property type="term" value="P:positive regulation of JNK cascade"/>
    <property type="evidence" value="ECO:0007669"/>
    <property type="project" value="Ensembl"/>
</dbReference>
<dbReference type="GO" id="GO:0003253">
    <property type="term" value="P:cardiac neural crest cell migration involved in outflow tract morphogenesis"/>
    <property type="evidence" value="ECO:0007669"/>
    <property type="project" value="Ensembl"/>
</dbReference>
<reference evidence="11" key="2">
    <citation type="submission" date="2025-08" db="UniProtKB">
        <authorList>
            <consortium name="Ensembl"/>
        </authorList>
    </citation>
    <scope>IDENTIFICATION</scope>
</reference>
<dbReference type="GO" id="GO:0051248">
    <property type="term" value="P:negative regulation of protein metabolic process"/>
    <property type="evidence" value="ECO:0007669"/>
    <property type="project" value="Ensembl"/>
</dbReference>
<protein>
    <recommendedName>
        <fullName evidence="7">Endothelin-1</fullName>
    </recommendedName>
    <alternativeName>
        <fullName evidence="8">Preproendothelin-1</fullName>
    </alternativeName>
</protein>
<dbReference type="GO" id="GO:0007200">
    <property type="term" value="P:phospholipase C-activating G protein-coupled receptor signaling pathway"/>
    <property type="evidence" value="ECO:0007669"/>
    <property type="project" value="Ensembl"/>
</dbReference>
<dbReference type="GO" id="GO:0005179">
    <property type="term" value="F:hormone activity"/>
    <property type="evidence" value="ECO:0007669"/>
    <property type="project" value="Ensembl"/>
</dbReference>
<dbReference type="GO" id="GO:0045944">
    <property type="term" value="P:positive regulation of transcription by RNA polymerase II"/>
    <property type="evidence" value="ECO:0007669"/>
    <property type="project" value="Ensembl"/>
</dbReference>
<dbReference type="PROSITE" id="PS00270">
    <property type="entry name" value="ENDOTHELIN"/>
    <property type="match status" value="1"/>
</dbReference>
<dbReference type="GO" id="GO:0003357">
    <property type="term" value="P:noradrenergic neuron differentiation"/>
    <property type="evidence" value="ECO:0007669"/>
    <property type="project" value="Ensembl"/>
</dbReference>
<dbReference type="GO" id="GO:0003094">
    <property type="term" value="P:glomerular filtration"/>
    <property type="evidence" value="ECO:0007669"/>
    <property type="project" value="Ensembl"/>
</dbReference>
<dbReference type="GO" id="GO:0009953">
    <property type="term" value="P:dorsal/ventral pattern formation"/>
    <property type="evidence" value="ECO:0007669"/>
    <property type="project" value="Ensembl"/>
</dbReference>
<dbReference type="GO" id="GO:0014826">
    <property type="term" value="P:vein smooth muscle contraction"/>
    <property type="evidence" value="ECO:0007669"/>
    <property type="project" value="Ensembl"/>
</dbReference>
<dbReference type="GO" id="GO:0030878">
    <property type="term" value="P:thyroid gland development"/>
    <property type="evidence" value="ECO:0007669"/>
    <property type="project" value="Ensembl"/>
</dbReference>
<dbReference type="GO" id="GO:0031707">
    <property type="term" value="F:endothelin A receptor binding"/>
    <property type="evidence" value="ECO:0007669"/>
    <property type="project" value="Ensembl"/>
</dbReference>
<dbReference type="AlphaFoldDB" id="A0A7N5JYJ6"/>
<dbReference type="GO" id="GO:0071806">
    <property type="term" value="P:protein transmembrane transport"/>
    <property type="evidence" value="ECO:0007669"/>
    <property type="project" value="Ensembl"/>
</dbReference>
<dbReference type="GO" id="GO:0007585">
    <property type="term" value="P:respiratory gaseous exchange by respiratory system"/>
    <property type="evidence" value="ECO:0007669"/>
    <property type="project" value="Ensembl"/>
</dbReference>
<dbReference type="GO" id="GO:0000122">
    <property type="term" value="P:negative regulation of transcription by RNA polymerase II"/>
    <property type="evidence" value="ECO:0007669"/>
    <property type="project" value="Ensembl"/>
</dbReference>
<dbReference type="GO" id="GO:0070301">
    <property type="term" value="P:cellular response to hydrogen peroxide"/>
    <property type="evidence" value="ECO:0007669"/>
    <property type="project" value="Ensembl"/>
</dbReference>
<dbReference type="GO" id="GO:0043491">
    <property type="term" value="P:phosphatidylinositol 3-kinase/protein kinase B signal transduction"/>
    <property type="evidence" value="ECO:0007669"/>
    <property type="project" value="Ensembl"/>
</dbReference>
<accession>A0A7N5JYJ6</accession>
<comment type="function">
    <text evidence="9">Endothelins are endothelium-derived vasoconstrictor peptides. Probable ligand for G-protein coupled receptors EDNRA and EDNRB which activates PTK2B, BCAR1, BCAR3 and, GTPases RAP1 and RHOA cascade in glomerular mesangial cells. Also binds the DEAR/FBXW7-AS1 receptor. Promotes mesenteric arterial wall remodeling via activation of ROCK signaling and subsequent colocalization of NFATC3 with F-actin filaments. NFATC3 then translocates to the nucleus where it subsequently promotes the transcription of the smooth muscle hypertrophy and differentiation marker ACTA2.</text>
</comment>
<dbReference type="GO" id="GO:0071373">
    <property type="term" value="P:cellular response to luteinizing hormone stimulus"/>
    <property type="evidence" value="ECO:0007669"/>
    <property type="project" value="Ensembl"/>
</dbReference>
<evidence type="ECO:0000259" key="10">
    <source>
        <dbReference type="SMART" id="SM00272"/>
    </source>
</evidence>
<evidence type="ECO:0000256" key="1">
    <source>
        <dbReference type="ARBA" id="ARBA00004613"/>
    </source>
</evidence>
<dbReference type="GeneTree" id="ENSGT00950000183053"/>
<dbReference type="GO" id="GO:0001569">
    <property type="term" value="P:branching involved in blood vessel morphogenesis"/>
    <property type="evidence" value="ECO:0007669"/>
    <property type="project" value="Ensembl"/>
</dbReference>
<dbReference type="GO" id="GO:0006366">
    <property type="term" value="P:transcription by RNA polymerase II"/>
    <property type="evidence" value="ECO:0007669"/>
    <property type="project" value="Ensembl"/>
</dbReference>
<dbReference type="GO" id="GO:0097237">
    <property type="term" value="P:cellular response to toxic substance"/>
    <property type="evidence" value="ECO:0007669"/>
    <property type="project" value="Ensembl"/>
</dbReference>
<dbReference type="GO" id="GO:0010629">
    <property type="term" value="P:negative regulation of gene expression"/>
    <property type="evidence" value="ECO:0007669"/>
    <property type="project" value="Ensembl"/>
</dbReference>
<dbReference type="Pfam" id="PF00322">
    <property type="entry name" value="Endothelin"/>
    <property type="match status" value="1"/>
</dbReference>
<keyword evidence="6" id="KW-0839">Vasoconstrictor</keyword>
<name>A0A7N5JYJ6_AILME</name>
<dbReference type="GO" id="GO:0001701">
    <property type="term" value="P:in utero embryonic development"/>
    <property type="evidence" value="ECO:0007669"/>
    <property type="project" value="Ensembl"/>
</dbReference>
<dbReference type="GO" id="GO:0051216">
    <property type="term" value="P:cartilage development"/>
    <property type="evidence" value="ECO:0007669"/>
    <property type="project" value="Ensembl"/>
</dbReference>
<dbReference type="GO" id="GO:0141156">
    <property type="term" value="P:cAMP/PKA signal transduction"/>
    <property type="evidence" value="ECO:0007669"/>
    <property type="project" value="Ensembl"/>
</dbReference>
<evidence type="ECO:0000256" key="3">
    <source>
        <dbReference type="ARBA" id="ARBA00022525"/>
    </source>
</evidence>
<dbReference type="GO" id="GO:0030185">
    <property type="term" value="P:nitric oxide transport"/>
    <property type="evidence" value="ECO:0007669"/>
    <property type="project" value="Ensembl"/>
</dbReference>
<dbReference type="InterPro" id="IPR020475">
    <property type="entry name" value="Endothelin"/>
</dbReference>
<dbReference type="GO" id="GO:0014824">
    <property type="term" value="P:artery smooth muscle contraction"/>
    <property type="evidence" value="ECO:0007669"/>
    <property type="project" value="Ensembl"/>
</dbReference>
<dbReference type="GO" id="GO:0060070">
    <property type="term" value="P:canonical Wnt signaling pathway"/>
    <property type="evidence" value="ECO:0007669"/>
    <property type="project" value="Ensembl"/>
</dbReference>
<dbReference type="GO" id="GO:0030335">
    <property type="term" value="P:positive regulation of cell migration"/>
    <property type="evidence" value="ECO:0007669"/>
    <property type="project" value="Ensembl"/>
</dbReference>
<dbReference type="PRINTS" id="PR00365">
    <property type="entry name" value="ENDOTHELIN"/>
</dbReference>
<reference evidence="11" key="3">
    <citation type="submission" date="2025-09" db="UniProtKB">
        <authorList>
            <consortium name="Ensembl"/>
        </authorList>
    </citation>
    <scope>IDENTIFICATION</scope>
</reference>
<evidence type="ECO:0000256" key="7">
    <source>
        <dbReference type="ARBA" id="ARBA00040197"/>
    </source>
</evidence>
<dbReference type="GO" id="GO:0006874">
    <property type="term" value="P:intracellular calcium ion homeostasis"/>
    <property type="evidence" value="ECO:0007669"/>
    <property type="project" value="Ensembl"/>
</dbReference>
<evidence type="ECO:0000256" key="5">
    <source>
        <dbReference type="ARBA" id="ARBA00022858"/>
    </source>
</evidence>
<dbReference type="GO" id="GO:0005125">
    <property type="term" value="F:cytokine activity"/>
    <property type="evidence" value="ECO:0007669"/>
    <property type="project" value="Ensembl"/>
</dbReference>
<dbReference type="PANTHER" id="PTHR13874:SF10">
    <property type="entry name" value="ENDOTHELIN-1"/>
    <property type="match status" value="1"/>
</dbReference>
<dbReference type="GO" id="GO:0060385">
    <property type="term" value="P:axonogenesis involved in innervation"/>
    <property type="evidence" value="ECO:0007669"/>
    <property type="project" value="Ensembl"/>
</dbReference>
<evidence type="ECO:0000256" key="8">
    <source>
        <dbReference type="ARBA" id="ARBA00041847"/>
    </source>
</evidence>
<dbReference type="InterPro" id="IPR019764">
    <property type="entry name" value="Endothelin_toxin_CS"/>
</dbReference>
<organism evidence="11 12">
    <name type="scientific">Ailuropoda melanoleuca</name>
    <name type="common">Giant panda</name>
    <dbReference type="NCBI Taxonomy" id="9646"/>
    <lineage>
        <taxon>Eukaryota</taxon>
        <taxon>Metazoa</taxon>
        <taxon>Chordata</taxon>
        <taxon>Craniata</taxon>
        <taxon>Vertebrata</taxon>
        <taxon>Euteleostomi</taxon>
        <taxon>Mammalia</taxon>
        <taxon>Eutheria</taxon>
        <taxon>Laurasiatheria</taxon>
        <taxon>Carnivora</taxon>
        <taxon>Caniformia</taxon>
        <taxon>Ursidae</taxon>
        <taxon>Ailuropoda</taxon>
    </lineage>
</organism>
<sequence length="227" mass="25596">MLRRGTIKSAFCSVFLAEGGLHASWAFICSARSQGTCPADLLFLSPAVSGAELSTSLDSGGEKPAPSAPWRARRSKRCSCSSLMDKECVYFCHLDIIWVNTPEHIVPYGLGSPSRSKRSLKDLFTTKATDHRKRCQCVNQKDKKCWTFCQAGEELRDQDSMEKGRNDPKKGKDCSELGEKCIHQQLVAERKMRRLDAISNRIKTAFRVAKLKAELYREKQVTHNRTH</sequence>
<dbReference type="GO" id="GO:0035050">
    <property type="term" value="P:embryonic heart tube development"/>
    <property type="evidence" value="ECO:0007669"/>
    <property type="project" value="Ensembl"/>
</dbReference>
<comment type="subcellular location">
    <subcellularLocation>
        <location evidence="1">Secreted</location>
    </subcellularLocation>
</comment>
<dbReference type="GO" id="GO:0060298">
    <property type="term" value="P:positive regulation of sarcomere organization"/>
    <property type="evidence" value="ECO:0007669"/>
    <property type="project" value="Ensembl"/>
</dbReference>
<dbReference type="Proteomes" id="UP000008912">
    <property type="component" value="Unassembled WGS sequence"/>
</dbReference>
<dbReference type="GO" id="GO:1900182">
    <property type="term" value="P:positive regulation of protein localization to nucleus"/>
    <property type="evidence" value="ECO:0007669"/>
    <property type="project" value="Ensembl"/>
</dbReference>
<evidence type="ECO:0000256" key="2">
    <source>
        <dbReference type="ARBA" id="ARBA00010959"/>
    </source>
</evidence>
<dbReference type="GO" id="GO:0010460">
    <property type="term" value="P:positive regulation of heart rate"/>
    <property type="evidence" value="ECO:0007669"/>
    <property type="project" value="Ensembl"/>
</dbReference>
<dbReference type="GO" id="GO:0035810">
    <property type="term" value="P:positive regulation of urine volume"/>
    <property type="evidence" value="ECO:0007669"/>
    <property type="project" value="Ensembl"/>
</dbReference>
<dbReference type="GO" id="GO:0070101">
    <property type="term" value="P:positive regulation of chemokine-mediated signaling pathway"/>
    <property type="evidence" value="ECO:0007669"/>
    <property type="project" value="Ensembl"/>
</dbReference>
<evidence type="ECO:0000313" key="12">
    <source>
        <dbReference type="Proteomes" id="UP000008912"/>
    </source>
</evidence>
<dbReference type="GO" id="GO:0035815">
    <property type="term" value="P:positive regulation of renal sodium excretion"/>
    <property type="evidence" value="ECO:0007669"/>
    <property type="project" value="Ensembl"/>
</dbReference>